<reference evidence="3" key="1">
    <citation type="journal article" date="2017" name="Genome Biol.">
        <title>Comparative genomics reveals high biological diversity and specific adaptations in the industrially and medically important fungal genus Aspergillus.</title>
        <authorList>
            <person name="de Vries R.P."/>
            <person name="Riley R."/>
            <person name="Wiebenga A."/>
            <person name="Aguilar-Osorio G."/>
            <person name="Amillis S."/>
            <person name="Uchima C.A."/>
            <person name="Anderluh G."/>
            <person name="Asadollahi M."/>
            <person name="Askin M."/>
            <person name="Barry K."/>
            <person name="Battaglia E."/>
            <person name="Bayram O."/>
            <person name="Benocci T."/>
            <person name="Braus-Stromeyer S.A."/>
            <person name="Caldana C."/>
            <person name="Canovas D."/>
            <person name="Cerqueira G.C."/>
            <person name="Chen F."/>
            <person name="Chen W."/>
            <person name="Choi C."/>
            <person name="Clum A."/>
            <person name="Dos Santos R.A."/>
            <person name="Damasio A.R."/>
            <person name="Diallinas G."/>
            <person name="Emri T."/>
            <person name="Fekete E."/>
            <person name="Flipphi M."/>
            <person name="Freyberg S."/>
            <person name="Gallo A."/>
            <person name="Gournas C."/>
            <person name="Habgood R."/>
            <person name="Hainaut M."/>
            <person name="Harispe M.L."/>
            <person name="Henrissat B."/>
            <person name="Hilden K.S."/>
            <person name="Hope R."/>
            <person name="Hossain A."/>
            <person name="Karabika E."/>
            <person name="Karaffa L."/>
            <person name="Karanyi Z."/>
            <person name="Krasevec N."/>
            <person name="Kuo A."/>
            <person name="Kusch H."/>
            <person name="LaButti K."/>
            <person name="Lagendijk E.L."/>
            <person name="Lapidus A."/>
            <person name="Levasseur A."/>
            <person name="Lindquist E."/>
            <person name="Lipzen A."/>
            <person name="Logrieco A.F."/>
            <person name="MacCabe A."/>
            <person name="Maekelae M.R."/>
            <person name="Malavazi I."/>
            <person name="Melin P."/>
            <person name="Meyer V."/>
            <person name="Mielnichuk N."/>
            <person name="Miskei M."/>
            <person name="Molnar A.P."/>
            <person name="Mule G."/>
            <person name="Ngan C.Y."/>
            <person name="Orejas M."/>
            <person name="Orosz E."/>
            <person name="Ouedraogo J.P."/>
            <person name="Overkamp K.M."/>
            <person name="Park H.-S."/>
            <person name="Perrone G."/>
            <person name="Piumi F."/>
            <person name="Punt P.J."/>
            <person name="Ram A.F."/>
            <person name="Ramon A."/>
            <person name="Rauscher S."/>
            <person name="Record E."/>
            <person name="Riano-Pachon D.M."/>
            <person name="Robert V."/>
            <person name="Roehrig J."/>
            <person name="Ruller R."/>
            <person name="Salamov A."/>
            <person name="Salih N.S."/>
            <person name="Samson R.A."/>
            <person name="Sandor E."/>
            <person name="Sanguinetti M."/>
            <person name="Schuetze T."/>
            <person name="Sepcic K."/>
            <person name="Shelest E."/>
            <person name="Sherlock G."/>
            <person name="Sophianopoulou V."/>
            <person name="Squina F.M."/>
            <person name="Sun H."/>
            <person name="Susca A."/>
            <person name="Todd R.B."/>
            <person name="Tsang A."/>
            <person name="Unkles S.E."/>
            <person name="van de Wiele N."/>
            <person name="van Rossen-Uffink D."/>
            <person name="Oliveira J.V."/>
            <person name="Vesth T.C."/>
            <person name="Visser J."/>
            <person name="Yu J.-H."/>
            <person name="Zhou M."/>
            <person name="Andersen M.R."/>
            <person name="Archer D.B."/>
            <person name="Baker S.E."/>
            <person name="Benoit I."/>
            <person name="Brakhage A.A."/>
            <person name="Braus G.H."/>
            <person name="Fischer R."/>
            <person name="Frisvad J.C."/>
            <person name="Goldman G.H."/>
            <person name="Houbraken J."/>
            <person name="Oakley B."/>
            <person name="Pocsi I."/>
            <person name="Scazzocchio C."/>
            <person name="Seiboth B."/>
            <person name="vanKuyk P.A."/>
            <person name="Wortman J."/>
            <person name="Dyer P.S."/>
            <person name="Grigoriev I.V."/>
        </authorList>
    </citation>
    <scope>NUCLEOTIDE SEQUENCE [LARGE SCALE GENOMIC DNA]</scope>
    <source>
        <strain evidence="3">CBS 583.65</strain>
    </source>
</reference>
<dbReference type="Proteomes" id="UP000184073">
    <property type="component" value="Unassembled WGS sequence"/>
</dbReference>
<sequence>MKLRWRLLLCLSGLSTNFLVRTGVRKYHQPFQVKGKNAPLPSVISGLIEPPEQRISGMILKLLFSARATSNLGDPSSIGEYHSTNKVTQAFNKSEGSILSWI</sequence>
<evidence type="ECO:0000256" key="1">
    <source>
        <dbReference type="SAM" id="SignalP"/>
    </source>
</evidence>
<keyword evidence="1" id="KW-0732">Signal</keyword>
<accession>A0A1L9Q5I3</accession>
<feature type="signal peptide" evidence="1">
    <location>
        <begin position="1"/>
        <end position="17"/>
    </location>
</feature>
<protein>
    <submittedName>
        <fullName evidence="2">Uncharacterized protein</fullName>
    </submittedName>
</protein>
<dbReference type="RefSeq" id="XP_040674710.1">
    <property type="nucleotide sequence ID" value="XM_040812491.1"/>
</dbReference>
<keyword evidence="3" id="KW-1185">Reference proteome</keyword>
<feature type="chain" id="PRO_5013313205" evidence="1">
    <location>
        <begin position="18"/>
        <end position="102"/>
    </location>
</feature>
<gene>
    <name evidence="2" type="ORF">ASPVEDRAFT_420431</name>
</gene>
<evidence type="ECO:0000313" key="3">
    <source>
        <dbReference type="Proteomes" id="UP000184073"/>
    </source>
</evidence>
<dbReference type="EMBL" id="KV878141">
    <property type="protein sequence ID" value="OJJ08948.1"/>
    <property type="molecule type" value="Genomic_DNA"/>
</dbReference>
<name>A0A1L9Q5I3_ASPVE</name>
<dbReference type="GeneID" id="63728002"/>
<organism evidence="2 3">
    <name type="scientific">Aspergillus versicolor CBS 583.65</name>
    <dbReference type="NCBI Taxonomy" id="1036611"/>
    <lineage>
        <taxon>Eukaryota</taxon>
        <taxon>Fungi</taxon>
        <taxon>Dikarya</taxon>
        <taxon>Ascomycota</taxon>
        <taxon>Pezizomycotina</taxon>
        <taxon>Eurotiomycetes</taxon>
        <taxon>Eurotiomycetidae</taxon>
        <taxon>Eurotiales</taxon>
        <taxon>Aspergillaceae</taxon>
        <taxon>Aspergillus</taxon>
        <taxon>Aspergillus subgen. Nidulantes</taxon>
    </lineage>
</organism>
<evidence type="ECO:0000313" key="2">
    <source>
        <dbReference type="EMBL" id="OJJ08948.1"/>
    </source>
</evidence>
<dbReference type="VEuPathDB" id="FungiDB:ASPVEDRAFT_420431"/>
<dbReference type="AlphaFoldDB" id="A0A1L9Q5I3"/>
<proteinExistence type="predicted"/>